<name>A0A8J3V0M4_9ACTN</name>
<dbReference type="SUPFAM" id="SSF46689">
    <property type="entry name" value="Homeodomain-like"/>
    <property type="match status" value="2"/>
</dbReference>
<dbReference type="InterPro" id="IPR003313">
    <property type="entry name" value="AraC-bd"/>
</dbReference>
<evidence type="ECO:0000259" key="4">
    <source>
        <dbReference type="PROSITE" id="PS01124"/>
    </source>
</evidence>
<gene>
    <name evidence="5" type="ORF">Pth03_12650</name>
</gene>
<organism evidence="5 6">
    <name type="scientific">Planotetraspora thailandica</name>
    <dbReference type="NCBI Taxonomy" id="487172"/>
    <lineage>
        <taxon>Bacteria</taxon>
        <taxon>Bacillati</taxon>
        <taxon>Actinomycetota</taxon>
        <taxon>Actinomycetes</taxon>
        <taxon>Streptosporangiales</taxon>
        <taxon>Streptosporangiaceae</taxon>
        <taxon>Planotetraspora</taxon>
    </lineage>
</organism>
<keyword evidence="3" id="KW-0804">Transcription</keyword>
<dbReference type="GO" id="GO:0043565">
    <property type="term" value="F:sequence-specific DNA binding"/>
    <property type="evidence" value="ECO:0007669"/>
    <property type="project" value="InterPro"/>
</dbReference>
<evidence type="ECO:0000256" key="1">
    <source>
        <dbReference type="ARBA" id="ARBA00023015"/>
    </source>
</evidence>
<dbReference type="InterPro" id="IPR050204">
    <property type="entry name" value="AraC_XylS_family_regulators"/>
</dbReference>
<dbReference type="PROSITE" id="PS01124">
    <property type="entry name" value="HTH_ARAC_FAMILY_2"/>
    <property type="match status" value="1"/>
</dbReference>
<dbReference type="SMART" id="SM00342">
    <property type="entry name" value="HTH_ARAC"/>
    <property type="match status" value="1"/>
</dbReference>
<dbReference type="InterPro" id="IPR009057">
    <property type="entry name" value="Homeodomain-like_sf"/>
</dbReference>
<dbReference type="Pfam" id="PF12833">
    <property type="entry name" value="HTH_18"/>
    <property type="match status" value="1"/>
</dbReference>
<dbReference type="PANTHER" id="PTHR46796">
    <property type="entry name" value="HTH-TYPE TRANSCRIPTIONAL ACTIVATOR RHAS-RELATED"/>
    <property type="match status" value="1"/>
</dbReference>
<keyword evidence="2" id="KW-0238">DNA-binding</keyword>
<dbReference type="GO" id="GO:0003700">
    <property type="term" value="F:DNA-binding transcription factor activity"/>
    <property type="evidence" value="ECO:0007669"/>
    <property type="project" value="InterPro"/>
</dbReference>
<evidence type="ECO:0000256" key="3">
    <source>
        <dbReference type="ARBA" id="ARBA00023163"/>
    </source>
</evidence>
<dbReference type="InterPro" id="IPR037923">
    <property type="entry name" value="HTH-like"/>
</dbReference>
<keyword evidence="1" id="KW-0805">Transcription regulation</keyword>
<dbReference type="InterPro" id="IPR018060">
    <property type="entry name" value="HTH_AraC"/>
</dbReference>
<evidence type="ECO:0000256" key="2">
    <source>
        <dbReference type="ARBA" id="ARBA00023125"/>
    </source>
</evidence>
<dbReference type="Pfam" id="PF02311">
    <property type="entry name" value="AraC_binding"/>
    <property type="match status" value="1"/>
</dbReference>
<protein>
    <submittedName>
        <fullName evidence="5">AraC family transcriptional regulator</fullName>
    </submittedName>
</protein>
<feature type="domain" description="HTH araC/xylS-type" evidence="4">
    <location>
        <begin position="192"/>
        <end position="289"/>
    </location>
</feature>
<proteinExistence type="predicted"/>
<comment type="caution">
    <text evidence="5">The sequence shown here is derived from an EMBL/GenBank/DDBJ whole genome shotgun (WGS) entry which is preliminary data.</text>
</comment>
<evidence type="ECO:0000313" key="6">
    <source>
        <dbReference type="Proteomes" id="UP000605992"/>
    </source>
</evidence>
<sequence>MWGCFQERHSEILYDPGVFAAHTMTPGAPGQEITAWRPHVDGVTEVFHARTTDHAYPMHTHESWTLLIVDAGVIRYDLSRHEHGALNQLVTLLPPHVPHNGCPVTPQGFCKRVVYLDSSQLGDDLIGHAVDGPALDDPPLRERIHRLHAALARRGDELDAESRLAFVVERLREHLRGGTDPASRAANAGIAHRLRELLDARFVEGVTLNEASALLHAHPTHLVRMFSRTFGMGPHRYLIGRRVDLARRLMLGGMPLREVAGAAGFHDQPHFTRHFKRVVGTSPGLYARSGAAPAG</sequence>
<dbReference type="AlphaFoldDB" id="A0A8J3V0M4"/>
<keyword evidence="6" id="KW-1185">Reference proteome</keyword>
<dbReference type="EMBL" id="BOOR01000007">
    <property type="protein sequence ID" value="GII52876.1"/>
    <property type="molecule type" value="Genomic_DNA"/>
</dbReference>
<dbReference type="PANTHER" id="PTHR46796:SF2">
    <property type="entry name" value="TRANSCRIPTIONAL REGULATORY PROTEIN"/>
    <property type="match status" value="1"/>
</dbReference>
<accession>A0A8J3V0M4</accession>
<dbReference type="Gene3D" id="1.10.10.60">
    <property type="entry name" value="Homeodomain-like"/>
    <property type="match status" value="1"/>
</dbReference>
<reference evidence="5" key="1">
    <citation type="submission" date="2021-01" db="EMBL/GenBank/DDBJ databases">
        <title>Whole genome shotgun sequence of Planotetraspora thailandica NBRC 104271.</title>
        <authorList>
            <person name="Komaki H."/>
            <person name="Tamura T."/>
        </authorList>
    </citation>
    <scope>NUCLEOTIDE SEQUENCE</scope>
    <source>
        <strain evidence="5">NBRC 104271</strain>
    </source>
</reference>
<evidence type="ECO:0000313" key="5">
    <source>
        <dbReference type="EMBL" id="GII52876.1"/>
    </source>
</evidence>
<dbReference type="Proteomes" id="UP000605992">
    <property type="component" value="Unassembled WGS sequence"/>
</dbReference>
<dbReference type="SUPFAM" id="SSF51215">
    <property type="entry name" value="Regulatory protein AraC"/>
    <property type="match status" value="1"/>
</dbReference>